<evidence type="ECO:0000259" key="6">
    <source>
        <dbReference type="Pfam" id="PF00535"/>
    </source>
</evidence>
<dbReference type="RefSeq" id="WP_013720211.1">
    <property type="nucleotide sequence ID" value="NC_015416.1"/>
</dbReference>
<dbReference type="SUPFAM" id="SSF53448">
    <property type="entry name" value="Nucleotide-diphospho-sugar transferases"/>
    <property type="match status" value="1"/>
</dbReference>
<evidence type="ECO:0000256" key="4">
    <source>
        <dbReference type="ARBA" id="ARBA00022679"/>
    </source>
</evidence>
<keyword evidence="8" id="KW-1185">Reference proteome</keyword>
<dbReference type="Pfam" id="PF00535">
    <property type="entry name" value="Glycos_transf_2"/>
    <property type="match status" value="1"/>
</dbReference>
<dbReference type="AlphaFoldDB" id="F4C0C3"/>
<dbReference type="PANTHER" id="PTHR43646:SF2">
    <property type="entry name" value="GLYCOSYLTRANSFERASE 2-LIKE DOMAIN-CONTAINING PROTEIN"/>
    <property type="match status" value="1"/>
</dbReference>
<dbReference type="Gene3D" id="3.90.550.10">
    <property type="entry name" value="Spore Coat Polysaccharide Biosynthesis Protein SpsA, Chain A"/>
    <property type="match status" value="1"/>
</dbReference>
<sequence>MEFSVIVPALNEESYIGACLESISEQTFPRNGYEIIVSDGGSNDNTVKIAGKYADKVIVSEKRGIWWGRNQGAEFAKGKYLVFIDADTRIKEDYLETVHRYLESGVVGLTTAFELDGADIKTKFYEYISNCYLGLNSKIDNVSLIGINLCVPRDVFYKVGGFKNYALEDAFFSRELRKEGRTYFLIQRKVVTSPRRLEAYGAIGLCRYYFELGMMDSGRISNLYISKYLKYKKYVPIRNPDQRAIDSLENFKALSKFLSGIQRYVYK</sequence>
<dbReference type="InterPro" id="IPR029044">
    <property type="entry name" value="Nucleotide-diphossugar_trans"/>
</dbReference>
<name>F4C0C3_METSG</name>
<dbReference type="Proteomes" id="UP000007807">
    <property type="component" value="Chromosome"/>
</dbReference>
<protein>
    <submittedName>
        <fullName evidence="7">Glycosyltransferase, putative</fullName>
    </submittedName>
</protein>
<dbReference type="InterPro" id="IPR001173">
    <property type="entry name" value="Glyco_trans_2-like"/>
</dbReference>
<dbReference type="KEGG" id="mcj:MCON_2810"/>
<dbReference type="GO" id="GO:0016757">
    <property type="term" value="F:glycosyltransferase activity"/>
    <property type="evidence" value="ECO:0007669"/>
    <property type="project" value="UniProtKB-KW"/>
</dbReference>
<evidence type="ECO:0000256" key="5">
    <source>
        <dbReference type="ARBA" id="ARBA00023136"/>
    </source>
</evidence>
<dbReference type="GO" id="GO:0005886">
    <property type="term" value="C:plasma membrane"/>
    <property type="evidence" value="ECO:0007669"/>
    <property type="project" value="UniProtKB-SubCell"/>
</dbReference>
<dbReference type="InParanoid" id="F4C0C3"/>
<dbReference type="PANTHER" id="PTHR43646">
    <property type="entry name" value="GLYCOSYLTRANSFERASE"/>
    <property type="match status" value="1"/>
</dbReference>
<dbReference type="OrthoDB" id="46222at2157"/>
<reference evidence="7 8" key="1">
    <citation type="journal article" date="2011" name="J. Bacteriol.">
        <title>Complete genome sequence of Methanosaeta concilii, a specialist in aceticlastic methanogenesis.</title>
        <authorList>
            <person name="Barber R.D."/>
            <person name="Zhang L."/>
            <person name="Harnack M."/>
            <person name="Olson M.V."/>
            <person name="Kaul R."/>
            <person name="Ingram-Smith C."/>
            <person name="Smith K.S."/>
        </authorList>
    </citation>
    <scope>NUCLEOTIDE SEQUENCE [LARGE SCALE GENOMIC DNA]</scope>
    <source>
        <strain evidence="8">ATCC 5969 / DSM 3671 / JCM 10134 / NBRC 103675 / OCM 69 / GP-6</strain>
    </source>
</reference>
<comment type="subcellular location">
    <subcellularLocation>
        <location evidence="1">Cell membrane</location>
    </subcellularLocation>
</comment>
<keyword evidence="2" id="KW-1003">Cell membrane</keyword>
<keyword evidence="3" id="KW-0328">Glycosyltransferase</keyword>
<dbReference type="HOGENOM" id="CLU_025996_17_4_2"/>
<dbReference type="STRING" id="990316.MCON_2810"/>
<accession>F4C0C3</accession>
<evidence type="ECO:0000256" key="2">
    <source>
        <dbReference type="ARBA" id="ARBA00022475"/>
    </source>
</evidence>
<evidence type="ECO:0000256" key="1">
    <source>
        <dbReference type="ARBA" id="ARBA00004236"/>
    </source>
</evidence>
<evidence type="ECO:0000313" key="8">
    <source>
        <dbReference type="Proteomes" id="UP000007807"/>
    </source>
</evidence>
<evidence type="ECO:0000313" key="7">
    <source>
        <dbReference type="EMBL" id="AEB69188.1"/>
    </source>
</evidence>
<evidence type="ECO:0000256" key="3">
    <source>
        <dbReference type="ARBA" id="ARBA00022676"/>
    </source>
</evidence>
<keyword evidence="4 7" id="KW-0808">Transferase</keyword>
<gene>
    <name evidence="7" type="ordered locus">MCON_2810</name>
</gene>
<feature type="domain" description="Glycosyltransferase 2-like" evidence="6">
    <location>
        <begin position="4"/>
        <end position="112"/>
    </location>
</feature>
<organism evidence="7 8">
    <name type="scientific">Methanothrix soehngenii (strain ATCC 5969 / DSM 3671 / JCM 10134 / NBRC 103675 / OCM 69 / GP-6)</name>
    <name type="common">Methanosaeta concilii</name>
    <dbReference type="NCBI Taxonomy" id="990316"/>
    <lineage>
        <taxon>Archaea</taxon>
        <taxon>Methanobacteriati</taxon>
        <taxon>Methanobacteriota</taxon>
        <taxon>Stenosarchaea group</taxon>
        <taxon>Methanomicrobia</taxon>
        <taxon>Methanotrichales</taxon>
        <taxon>Methanotrichaceae</taxon>
        <taxon>Methanothrix</taxon>
    </lineage>
</organism>
<proteinExistence type="predicted"/>
<keyword evidence="5" id="KW-0472">Membrane</keyword>
<dbReference type="EMBL" id="CP002565">
    <property type="protein sequence ID" value="AEB69188.1"/>
    <property type="molecule type" value="Genomic_DNA"/>
</dbReference>
<dbReference type="GeneID" id="25395136"/>